<accession>A0ABP6DXV2</accession>
<feature type="domain" description="Recombinase" evidence="4">
    <location>
        <begin position="191"/>
        <end position="342"/>
    </location>
</feature>
<dbReference type="CDD" id="cd00338">
    <property type="entry name" value="Ser_Recombinase"/>
    <property type="match status" value="1"/>
</dbReference>
<keyword evidence="6" id="KW-1185">Reference proteome</keyword>
<dbReference type="InterPro" id="IPR006119">
    <property type="entry name" value="Resolv_N"/>
</dbReference>
<dbReference type="InterPro" id="IPR036162">
    <property type="entry name" value="Resolvase-like_N_sf"/>
</dbReference>
<dbReference type="SUPFAM" id="SSF53041">
    <property type="entry name" value="Resolvase-like"/>
    <property type="match status" value="1"/>
</dbReference>
<name>A0ABP6DXV2_9ACTN</name>
<keyword evidence="2" id="KW-0233">DNA recombination</keyword>
<dbReference type="Pfam" id="PF00239">
    <property type="entry name" value="Resolvase"/>
    <property type="match status" value="1"/>
</dbReference>
<evidence type="ECO:0000313" key="6">
    <source>
        <dbReference type="Proteomes" id="UP001501666"/>
    </source>
</evidence>
<sequence>MSGWGTEVSQDPFDGLRVAWCGRTSTEDLQDPTLSLPRQLDNSRAALPPGAVIVAHFYDIESGRKNLEDRGYGIAHEHFTIPIPRDGGIQDLLAEAASDKRRFDAVICESIDRISRRTFYGTKIEHDLEQLGVALFAADEPITLNGKRATAILTRRVKQGIAEWYAVQMMEASWDGLRTHTQQGWNVGRPPYGYLADKVPHPVPAKAADGKCKTRLIPDPVRGPAITQIFAWRVTERLGYGDIADRLNADHERYPPPESLNPNFRGRNAWGRSGIREMLLNPKYTGYMVWNRKATTSRRGSSRSMLNPPSTWVWSAHPTHEPLTTREMYEAAQKVGRTRNTSRAGSDANSHPRTRHTYLLRSFVFCELCGLRMNGQTETRRKVGEYAYHFCQPSINNKGREDRFPDHPKVVRVREDTLIAAVHDLFQRRIFGPHRHELLAADLPVSSDKAQQEWESRCKALKRSIADTVRKQDRLIAQIEDNDADPEFSRRLQARFTELENDRRAKAQELAEAQADPPARDHQVELLHMLPMLQTRLADVPAALQRKLFAAFHLEVRYDHRTQIALIRVTLDAETIEGVTAMSEQVPENQNSRPLDADGGAEVFLRAPGMIRTCDTRFRRAVLYPLSYGGGHA</sequence>
<keyword evidence="1" id="KW-0238">DNA-binding</keyword>
<evidence type="ECO:0000259" key="4">
    <source>
        <dbReference type="PROSITE" id="PS51737"/>
    </source>
</evidence>
<dbReference type="PANTHER" id="PTHR30461:SF2">
    <property type="entry name" value="SERINE RECOMBINASE PINE-RELATED"/>
    <property type="match status" value="1"/>
</dbReference>
<feature type="coiled-coil region" evidence="3">
    <location>
        <begin position="489"/>
        <end position="516"/>
    </location>
</feature>
<dbReference type="InterPro" id="IPR038109">
    <property type="entry name" value="DNA_bind_recomb_sf"/>
</dbReference>
<dbReference type="PANTHER" id="PTHR30461">
    <property type="entry name" value="DNA-INVERTASE FROM LAMBDOID PROPHAGE"/>
    <property type="match status" value="1"/>
</dbReference>
<evidence type="ECO:0000256" key="1">
    <source>
        <dbReference type="ARBA" id="ARBA00023125"/>
    </source>
</evidence>
<dbReference type="InterPro" id="IPR011109">
    <property type="entry name" value="DNA_bind_recombinase_dom"/>
</dbReference>
<keyword evidence="3" id="KW-0175">Coiled coil</keyword>
<reference evidence="6" key="1">
    <citation type="journal article" date="2019" name="Int. J. Syst. Evol. Microbiol.">
        <title>The Global Catalogue of Microorganisms (GCM) 10K type strain sequencing project: providing services to taxonomists for standard genome sequencing and annotation.</title>
        <authorList>
            <consortium name="The Broad Institute Genomics Platform"/>
            <consortium name="The Broad Institute Genome Sequencing Center for Infectious Disease"/>
            <person name="Wu L."/>
            <person name="Ma J."/>
        </authorList>
    </citation>
    <scope>NUCLEOTIDE SEQUENCE [LARGE SCALE GENOMIC DNA]</scope>
    <source>
        <strain evidence="6">JCM 6835</strain>
    </source>
</reference>
<dbReference type="InterPro" id="IPR050639">
    <property type="entry name" value="SSR_resolvase"/>
</dbReference>
<comment type="caution">
    <text evidence="5">The sequence shown here is derived from an EMBL/GenBank/DDBJ whole genome shotgun (WGS) entry which is preliminary data.</text>
</comment>
<organism evidence="5 6">
    <name type="scientific">Nonomuraea recticatena</name>
    <dbReference type="NCBI Taxonomy" id="46178"/>
    <lineage>
        <taxon>Bacteria</taxon>
        <taxon>Bacillati</taxon>
        <taxon>Actinomycetota</taxon>
        <taxon>Actinomycetes</taxon>
        <taxon>Streptosporangiales</taxon>
        <taxon>Streptosporangiaceae</taxon>
        <taxon>Nonomuraea</taxon>
    </lineage>
</organism>
<protein>
    <submittedName>
        <fullName evidence="5">Recombinase family protein</fullName>
    </submittedName>
</protein>
<gene>
    <name evidence="5" type="ORF">GCM10010412_021560</name>
</gene>
<dbReference type="Pfam" id="PF07508">
    <property type="entry name" value="Recombinase"/>
    <property type="match status" value="1"/>
</dbReference>
<proteinExistence type="predicted"/>
<evidence type="ECO:0000256" key="3">
    <source>
        <dbReference type="SAM" id="Coils"/>
    </source>
</evidence>
<dbReference type="Gene3D" id="3.90.1750.20">
    <property type="entry name" value="Putative Large Serine Recombinase, Chain B, Domain 2"/>
    <property type="match status" value="1"/>
</dbReference>
<evidence type="ECO:0000256" key="2">
    <source>
        <dbReference type="ARBA" id="ARBA00023172"/>
    </source>
</evidence>
<dbReference type="PROSITE" id="PS51737">
    <property type="entry name" value="RECOMBINASE_DNA_BIND"/>
    <property type="match status" value="1"/>
</dbReference>
<evidence type="ECO:0000313" key="5">
    <source>
        <dbReference type="EMBL" id="GAA2653440.1"/>
    </source>
</evidence>
<dbReference type="Proteomes" id="UP001501666">
    <property type="component" value="Unassembled WGS sequence"/>
</dbReference>
<dbReference type="Gene3D" id="3.40.50.1390">
    <property type="entry name" value="Resolvase, N-terminal catalytic domain"/>
    <property type="match status" value="1"/>
</dbReference>
<dbReference type="EMBL" id="BAAATE010000004">
    <property type="protein sequence ID" value="GAA2653440.1"/>
    <property type="molecule type" value="Genomic_DNA"/>
</dbReference>
<dbReference type="SMART" id="SM00857">
    <property type="entry name" value="Resolvase"/>
    <property type="match status" value="1"/>
</dbReference>